<feature type="coiled-coil region" evidence="1">
    <location>
        <begin position="250"/>
        <end position="277"/>
    </location>
</feature>
<dbReference type="InterPro" id="IPR050144">
    <property type="entry name" value="AAE_transporter"/>
</dbReference>
<dbReference type="InterPro" id="IPR026022">
    <property type="entry name" value="PhoU_dom"/>
</dbReference>
<feature type="domain" description="RCK C-terminal" evidence="2">
    <location>
        <begin position="319"/>
        <end position="405"/>
    </location>
</feature>
<name>A0AAE4SFD6_9EURY</name>
<dbReference type="GO" id="GO:0006813">
    <property type="term" value="P:potassium ion transport"/>
    <property type="evidence" value="ECO:0007669"/>
    <property type="project" value="InterPro"/>
</dbReference>
<dbReference type="AlphaFoldDB" id="A0AAE4SFD6"/>
<organism evidence="3 4">
    <name type="scientific">Methanolapillus africanus</name>
    <dbReference type="NCBI Taxonomy" id="3028297"/>
    <lineage>
        <taxon>Archaea</taxon>
        <taxon>Methanobacteriati</taxon>
        <taxon>Methanobacteriota</taxon>
        <taxon>Stenosarchaea group</taxon>
        <taxon>Methanomicrobia</taxon>
        <taxon>Methanosarcinales</taxon>
        <taxon>Methanosarcinaceae</taxon>
        <taxon>Methanolapillus</taxon>
    </lineage>
</organism>
<dbReference type="InterPro" id="IPR006037">
    <property type="entry name" value="RCK_C"/>
</dbReference>
<feature type="domain" description="RCK C-terminal" evidence="2">
    <location>
        <begin position="120"/>
        <end position="204"/>
    </location>
</feature>
<accession>A0AAE4SFD6</accession>
<evidence type="ECO:0000256" key="1">
    <source>
        <dbReference type="SAM" id="Coils"/>
    </source>
</evidence>
<protein>
    <recommendedName>
        <fullName evidence="2">RCK C-terminal domain-containing protein</fullName>
    </recommendedName>
</protein>
<sequence length="410" mass="45941">MLNERTVYQVMTKKQYKYAPRNLKELLVEMKDTSELMIDLAYSAMIYDDEDIAEEVMHLEETMDMLDYHVKMGAMLSTRRIDEGEQLLGVLEVAAASEYIANAAKEISKCVLMDISIPDRLKVALRNADETIVKVRLNDESEMVGQTLGDLGLDVETGMWLIAIRRNSDWIYAPDSETRLRQGDVLIARGHDEGVPIFFEKATLKIYTPRKVIDCNETAGLEQAIEIIVEMKNMCELSVGLAYSALLFNNKDIAQEVQSIEETLDEMKYEVQDLVLEAAQSMEAPADLKGILILSSASERISNAASDIADPVIREIGLHPIIAMAVRESDEIIIKIDVASCSPILGKTLKDLRLETETGIHVLAIKRDNRWIYSVSGKITIHENDILIARGSRVGEEALIEMCTCPVDLK</sequence>
<dbReference type="InterPro" id="IPR036721">
    <property type="entry name" value="RCK_C_sf"/>
</dbReference>
<dbReference type="PANTHER" id="PTHR30445:SF8">
    <property type="entry name" value="K(+)_H(+) ANTIPORTER SUBUNIT KHTT"/>
    <property type="match status" value="1"/>
</dbReference>
<dbReference type="Gene3D" id="3.30.70.1450">
    <property type="entry name" value="Regulator of K+ conductance, C-terminal domain"/>
    <property type="match status" value="2"/>
</dbReference>
<reference evidence="3" key="1">
    <citation type="submission" date="2023-06" db="EMBL/GenBank/DDBJ databases">
        <title>Genome sequence of Methanosarcinaceae archaeon Ag5.</title>
        <authorList>
            <person name="Protasov E."/>
            <person name="Platt K."/>
            <person name="Poehlein A."/>
            <person name="Daniel R."/>
            <person name="Brune A."/>
        </authorList>
    </citation>
    <scope>NUCLEOTIDE SEQUENCE</scope>
    <source>
        <strain evidence="3">Ag5</strain>
    </source>
</reference>
<dbReference type="EMBL" id="JAWDKD010000018">
    <property type="protein sequence ID" value="MDV0447220.1"/>
    <property type="molecule type" value="Genomic_DNA"/>
</dbReference>
<dbReference type="Pfam" id="PF02080">
    <property type="entry name" value="TrkA_C"/>
    <property type="match status" value="2"/>
</dbReference>
<dbReference type="Gene3D" id="1.20.58.220">
    <property type="entry name" value="Phosphate transport system protein phou homolog 2, domain 2"/>
    <property type="match status" value="2"/>
</dbReference>
<dbReference type="InterPro" id="IPR038078">
    <property type="entry name" value="PhoU-like_sf"/>
</dbReference>
<dbReference type="Pfam" id="PF01895">
    <property type="entry name" value="PhoU"/>
    <property type="match status" value="2"/>
</dbReference>
<gene>
    <name evidence="3" type="ORF">MsAg5_10990</name>
</gene>
<dbReference type="SUPFAM" id="SSF116726">
    <property type="entry name" value="TrkA C-terminal domain-like"/>
    <property type="match status" value="2"/>
</dbReference>
<evidence type="ECO:0000259" key="2">
    <source>
        <dbReference type="PROSITE" id="PS51202"/>
    </source>
</evidence>
<dbReference type="PROSITE" id="PS51202">
    <property type="entry name" value="RCK_C"/>
    <property type="match status" value="2"/>
</dbReference>
<evidence type="ECO:0000313" key="3">
    <source>
        <dbReference type="EMBL" id="MDV0447220.1"/>
    </source>
</evidence>
<dbReference type="Proteomes" id="UP001271789">
    <property type="component" value="Unassembled WGS sequence"/>
</dbReference>
<dbReference type="PANTHER" id="PTHR30445">
    <property type="entry name" value="K(+)_H(+) ANTIPORTER SUBUNIT KHTT"/>
    <property type="match status" value="1"/>
</dbReference>
<comment type="caution">
    <text evidence="3">The sequence shown here is derived from an EMBL/GenBank/DDBJ whole genome shotgun (WGS) entry which is preliminary data.</text>
</comment>
<keyword evidence="1" id="KW-0175">Coiled coil</keyword>
<evidence type="ECO:0000313" key="4">
    <source>
        <dbReference type="Proteomes" id="UP001271789"/>
    </source>
</evidence>
<proteinExistence type="predicted"/>
<dbReference type="SUPFAM" id="SSF109755">
    <property type="entry name" value="PhoU-like"/>
    <property type="match status" value="2"/>
</dbReference>
<keyword evidence="4" id="KW-1185">Reference proteome</keyword>
<dbReference type="GO" id="GO:0008324">
    <property type="term" value="F:monoatomic cation transmembrane transporter activity"/>
    <property type="evidence" value="ECO:0007669"/>
    <property type="project" value="InterPro"/>
</dbReference>